<feature type="transmembrane region" description="Helical" evidence="9">
    <location>
        <begin position="716"/>
        <end position="738"/>
    </location>
</feature>
<dbReference type="HOGENOM" id="CLU_018320_2_0_1"/>
<evidence type="ECO:0000313" key="11">
    <source>
        <dbReference type="EMBL" id="EON69356.1"/>
    </source>
</evidence>
<dbReference type="PANTHER" id="PTHR12558">
    <property type="entry name" value="CELL DIVISION CYCLE 16,23,27"/>
    <property type="match status" value="1"/>
</dbReference>
<dbReference type="GO" id="GO:0051301">
    <property type="term" value="P:cell division"/>
    <property type="evidence" value="ECO:0007669"/>
    <property type="project" value="UniProtKB-KW"/>
</dbReference>
<dbReference type="STRING" id="1168221.R7Z5Z5"/>
<evidence type="ECO:0000256" key="6">
    <source>
        <dbReference type="ARBA" id="ARBA00023306"/>
    </source>
</evidence>
<dbReference type="GO" id="GO:0045842">
    <property type="term" value="P:positive regulation of mitotic metaphase/anaphase transition"/>
    <property type="evidence" value="ECO:0007669"/>
    <property type="project" value="TreeGrafter"/>
</dbReference>
<feature type="domain" description="Cdc23" evidence="10">
    <location>
        <begin position="11"/>
        <end position="323"/>
    </location>
</feature>
<dbReference type="Pfam" id="PF13181">
    <property type="entry name" value="TPR_8"/>
    <property type="match status" value="2"/>
</dbReference>
<evidence type="ECO:0000256" key="5">
    <source>
        <dbReference type="ARBA" id="ARBA00022803"/>
    </source>
</evidence>
<dbReference type="PROSITE" id="PS50005">
    <property type="entry name" value="TPR"/>
    <property type="match status" value="3"/>
</dbReference>
<organism evidence="11 12">
    <name type="scientific">Coniosporium apollinis (strain CBS 100218)</name>
    <name type="common">Rock-inhabiting black yeast</name>
    <dbReference type="NCBI Taxonomy" id="1168221"/>
    <lineage>
        <taxon>Eukaryota</taxon>
        <taxon>Fungi</taxon>
        <taxon>Dikarya</taxon>
        <taxon>Ascomycota</taxon>
        <taxon>Pezizomycotina</taxon>
        <taxon>Dothideomycetes</taxon>
        <taxon>Dothideomycetes incertae sedis</taxon>
        <taxon>Coniosporium</taxon>
    </lineage>
</organism>
<keyword evidence="4" id="KW-0833">Ubl conjugation pathway</keyword>
<dbReference type="Proteomes" id="UP000016924">
    <property type="component" value="Unassembled WGS sequence"/>
</dbReference>
<dbReference type="GO" id="GO:0016567">
    <property type="term" value="P:protein ubiquitination"/>
    <property type="evidence" value="ECO:0007669"/>
    <property type="project" value="TreeGrafter"/>
</dbReference>
<keyword evidence="5 7" id="KW-0802">TPR repeat</keyword>
<evidence type="ECO:0000256" key="3">
    <source>
        <dbReference type="ARBA" id="ARBA00022776"/>
    </source>
</evidence>
<evidence type="ECO:0000256" key="9">
    <source>
        <dbReference type="SAM" id="Phobius"/>
    </source>
</evidence>
<dbReference type="SUPFAM" id="SSF48452">
    <property type="entry name" value="TPR-like"/>
    <property type="match status" value="2"/>
</dbReference>
<keyword evidence="9" id="KW-0472">Membrane</keyword>
<dbReference type="Gene3D" id="1.25.40.10">
    <property type="entry name" value="Tetratricopeptide repeat domain"/>
    <property type="match status" value="3"/>
</dbReference>
<feature type="repeat" description="TPR" evidence="7">
    <location>
        <begin position="452"/>
        <end position="485"/>
    </location>
</feature>
<dbReference type="EMBL" id="JH767612">
    <property type="protein sequence ID" value="EON69356.1"/>
    <property type="molecule type" value="Genomic_DNA"/>
</dbReference>
<feature type="region of interest" description="Disordered" evidence="8">
    <location>
        <begin position="45"/>
        <end position="77"/>
    </location>
</feature>
<feature type="repeat" description="TPR" evidence="7">
    <location>
        <begin position="418"/>
        <end position="451"/>
    </location>
</feature>
<keyword evidence="2" id="KW-0677">Repeat</keyword>
<evidence type="ECO:0000256" key="1">
    <source>
        <dbReference type="ARBA" id="ARBA00022618"/>
    </source>
</evidence>
<dbReference type="InterPro" id="IPR019734">
    <property type="entry name" value="TPR_rpt"/>
</dbReference>
<gene>
    <name evidence="11" type="ORF">W97_08616</name>
</gene>
<evidence type="ECO:0000256" key="7">
    <source>
        <dbReference type="PROSITE-ProRule" id="PRU00339"/>
    </source>
</evidence>
<evidence type="ECO:0000256" key="8">
    <source>
        <dbReference type="SAM" id="MobiDB-lite"/>
    </source>
</evidence>
<feature type="transmembrane region" description="Helical" evidence="9">
    <location>
        <begin position="689"/>
        <end position="709"/>
    </location>
</feature>
<keyword evidence="9" id="KW-1133">Transmembrane helix</keyword>
<feature type="compositionally biased region" description="Polar residues" evidence="8">
    <location>
        <begin position="139"/>
        <end position="148"/>
    </location>
</feature>
<keyword evidence="12" id="KW-1185">Reference proteome</keyword>
<reference evidence="12" key="1">
    <citation type="submission" date="2012-06" db="EMBL/GenBank/DDBJ databases">
        <title>The genome sequence of Coniosporium apollinis CBS 100218.</title>
        <authorList>
            <consortium name="The Broad Institute Genome Sequencing Platform"/>
            <person name="Cuomo C."/>
            <person name="Gorbushina A."/>
            <person name="Noack S."/>
            <person name="Walker B."/>
            <person name="Young S.K."/>
            <person name="Zeng Q."/>
            <person name="Gargeya S."/>
            <person name="Fitzgerald M."/>
            <person name="Haas B."/>
            <person name="Abouelleil A."/>
            <person name="Alvarado L."/>
            <person name="Arachchi H.M."/>
            <person name="Berlin A.M."/>
            <person name="Chapman S.B."/>
            <person name="Goldberg J."/>
            <person name="Griggs A."/>
            <person name="Gujja S."/>
            <person name="Hansen M."/>
            <person name="Howarth C."/>
            <person name="Imamovic A."/>
            <person name="Larimer J."/>
            <person name="McCowan C."/>
            <person name="Montmayeur A."/>
            <person name="Murphy C."/>
            <person name="Neiman D."/>
            <person name="Pearson M."/>
            <person name="Priest M."/>
            <person name="Roberts A."/>
            <person name="Saif S."/>
            <person name="Shea T."/>
            <person name="Sisk P."/>
            <person name="Sykes S."/>
            <person name="Wortman J."/>
            <person name="Nusbaum C."/>
            <person name="Birren B."/>
        </authorList>
    </citation>
    <scope>NUCLEOTIDE SEQUENCE [LARGE SCALE GENOMIC DNA]</scope>
    <source>
        <strain evidence="12">CBS 100218</strain>
    </source>
</reference>
<dbReference type="OMA" id="ERCLYHS"/>
<evidence type="ECO:0000256" key="4">
    <source>
        <dbReference type="ARBA" id="ARBA00022786"/>
    </source>
</evidence>
<dbReference type="AlphaFoldDB" id="R7Z5Z5"/>
<dbReference type="GeneID" id="19905927"/>
<name>R7Z5Z5_CONA1</name>
<dbReference type="InterPro" id="IPR007192">
    <property type="entry name" value="APC8"/>
</dbReference>
<keyword evidence="9" id="KW-0812">Transmembrane</keyword>
<evidence type="ECO:0000259" key="10">
    <source>
        <dbReference type="Pfam" id="PF04049"/>
    </source>
</evidence>
<dbReference type="InterPro" id="IPR011990">
    <property type="entry name" value="TPR-like_helical_dom_sf"/>
</dbReference>
<dbReference type="GO" id="GO:0031145">
    <property type="term" value="P:anaphase-promoting complex-dependent catabolic process"/>
    <property type="evidence" value="ECO:0007669"/>
    <property type="project" value="TreeGrafter"/>
</dbReference>
<dbReference type="eggNOG" id="KOG1155">
    <property type="taxonomic scope" value="Eukaryota"/>
</dbReference>
<evidence type="ECO:0000313" key="12">
    <source>
        <dbReference type="Proteomes" id="UP000016924"/>
    </source>
</evidence>
<keyword evidence="6" id="KW-0131">Cell cycle</keyword>
<dbReference type="SMART" id="SM00028">
    <property type="entry name" value="TPR"/>
    <property type="match status" value="6"/>
</dbReference>
<accession>R7Z5Z5</accession>
<dbReference type="OrthoDB" id="10262026at2759"/>
<dbReference type="Pfam" id="PF04049">
    <property type="entry name" value="ANAPC8"/>
    <property type="match status" value="1"/>
</dbReference>
<feature type="region of interest" description="Disordered" evidence="8">
    <location>
        <begin position="570"/>
        <end position="589"/>
    </location>
</feature>
<dbReference type="GO" id="GO:0005680">
    <property type="term" value="C:anaphase-promoting complex"/>
    <property type="evidence" value="ECO:0007669"/>
    <property type="project" value="EnsemblFungi"/>
</dbReference>
<proteinExistence type="predicted"/>
<feature type="region of interest" description="Disordered" evidence="8">
    <location>
        <begin position="115"/>
        <end position="148"/>
    </location>
</feature>
<dbReference type="PANTHER" id="PTHR12558:SF10">
    <property type="entry name" value="CELL DIVISION CYCLE PROTEIN 23 HOMOLOG"/>
    <property type="match status" value="1"/>
</dbReference>
<feature type="repeat" description="TPR" evidence="7">
    <location>
        <begin position="384"/>
        <end position="417"/>
    </location>
</feature>
<sequence>MAALSDDQLLELQGHLQHAVTSCTERCLYQSAKWAAELLNALPTSDLTHGSDTDVDSPMSDTPPKAAPRKPPTQDAAEAALEARELHKYLLAKTYFDCREFDRCATVFLPQLLPKGPLDPASPESARGATAAKGKARLSTPTTPAVASQSVSHLSQKALFLSLYAKYMAGEKRRDEDSEMILGPQDGGMTVNKELSGISRMLEEYLAERDSKGIQGQGWLEYLYGIVLAKGKNETLAKEWLIKSVNLYPYNWGAWQELSMLLGTYDEVEMLAEQQRLPQNIMSLIFYIYTSQELYQSTEKVHNTLTQVQSLFPTSSFLKTQRALLFYHTKDFEEAERIFSDLLVSDPHRIDSLDHYSNILYVMSARPKLAFLAQVATQTDKFRPETCCVVGNYYSLKSEHEKAVIYFRRALTLDRNSLSAWTLMGHEYVEMKNTHAAIESYRRAVDVNRKDYRAWYGLGQTYEVLEMHSYALFYFQRAAMLRPFDPKMWQAVASCFGKIGKLENGIRAYKRALVAGAYYDAGGGSSFGGEGQLGGGVLDPEVLYQIALLYERLNDREECAAYMELTIAQEEGPDPDEYDGSQGEQMGVGVTPTTSKARMWLARWEFMRGGYQRSMELANELCQDGVEVEDAKALVRDIRARIESEKDAGTKAQVEAVERRFGRKTYLSPKRIHGVEAIPNYDAVLEQCYLPPAYLSSLFFLSTTVVFITYPRLEQFCLIVISLWTLALFLSYLLFLAADWALCTSAADPNCLTDVSSSLFFILLVVAPAILIFVSLKFLEE</sequence>
<evidence type="ECO:0000256" key="2">
    <source>
        <dbReference type="ARBA" id="ARBA00022737"/>
    </source>
</evidence>
<keyword evidence="1" id="KW-0132">Cell division</keyword>
<feature type="transmembrane region" description="Helical" evidence="9">
    <location>
        <begin position="758"/>
        <end position="779"/>
    </location>
</feature>
<dbReference type="RefSeq" id="XP_007784673.1">
    <property type="nucleotide sequence ID" value="XM_007786483.1"/>
</dbReference>
<protein>
    <recommendedName>
        <fullName evidence="10">Cdc23 domain-containing protein</fullName>
    </recommendedName>
</protein>
<dbReference type="Pfam" id="PF13414">
    <property type="entry name" value="TPR_11"/>
    <property type="match status" value="1"/>
</dbReference>
<keyword evidence="3" id="KW-0498">Mitosis</keyword>